<feature type="transmembrane region" description="Helical" evidence="1">
    <location>
        <begin position="206"/>
        <end position="223"/>
    </location>
</feature>
<dbReference type="Proteomes" id="UP000887116">
    <property type="component" value="Unassembled WGS sequence"/>
</dbReference>
<reference evidence="2" key="1">
    <citation type="submission" date="2020-07" db="EMBL/GenBank/DDBJ databases">
        <title>Multicomponent nature underlies the extraordinary mechanical properties of spider dragline silk.</title>
        <authorList>
            <person name="Kono N."/>
            <person name="Nakamura H."/>
            <person name="Mori M."/>
            <person name="Yoshida Y."/>
            <person name="Ohtoshi R."/>
            <person name="Malay A.D."/>
            <person name="Moran D.A.P."/>
            <person name="Tomita M."/>
            <person name="Numata K."/>
            <person name="Arakawa K."/>
        </authorList>
    </citation>
    <scope>NUCLEOTIDE SEQUENCE</scope>
</reference>
<comment type="caution">
    <text evidence="2">The sequence shown here is derived from an EMBL/GenBank/DDBJ whole genome shotgun (WGS) entry which is preliminary data.</text>
</comment>
<sequence length="399" mass="46258">MRMLPKHTNIYFSVRSRSTKFQKESIQSDINFLRMAFLSIAYALPYGDKERKTLNLKNKFMEYIATILFLIYVITDMEEIYESIRHLPIGLIFSSVVTSSSSVIMRIILISRRRYLVSTIENLLKICNCSNSQRKMDKLQLIVGFSLCFITPVGFLFFSVGLCLPGKEELLQSYLESNCFGWSSKNKWINCFVQISIDAFILNQQYVLPGFVVVLCCYMFSLLKQGVESFRKLTRHQRDFNLLFNTYLNYSEQIFRCKAQIEKSISFLLLILFGFMVCSIFTSSTFLFTTNLKTVDPLVLLPQISSAIFILAGFYITSLQAVAIHSSAIKIKEYIHYTVAVSEWPDYKQKFLLLEMANIFPSKVVITVCRLFDFKRDFIWGTLSGFITYGMILSQLDKY</sequence>
<organism evidence="2 3">
    <name type="scientific">Trichonephila clavata</name>
    <name type="common">Joro spider</name>
    <name type="synonym">Nephila clavata</name>
    <dbReference type="NCBI Taxonomy" id="2740835"/>
    <lineage>
        <taxon>Eukaryota</taxon>
        <taxon>Metazoa</taxon>
        <taxon>Ecdysozoa</taxon>
        <taxon>Arthropoda</taxon>
        <taxon>Chelicerata</taxon>
        <taxon>Arachnida</taxon>
        <taxon>Araneae</taxon>
        <taxon>Araneomorphae</taxon>
        <taxon>Entelegynae</taxon>
        <taxon>Araneoidea</taxon>
        <taxon>Nephilidae</taxon>
        <taxon>Trichonephila</taxon>
    </lineage>
</organism>
<feature type="transmembrane region" description="Helical" evidence="1">
    <location>
        <begin position="378"/>
        <end position="396"/>
    </location>
</feature>
<evidence type="ECO:0000256" key="1">
    <source>
        <dbReference type="SAM" id="Phobius"/>
    </source>
</evidence>
<feature type="transmembrane region" description="Helical" evidence="1">
    <location>
        <begin position="87"/>
        <end position="109"/>
    </location>
</feature>
<protein>
    <submittedName>
        <fullName evidence="2">Uncharacterized protein</fullName>
    </submittedName>
</protein>
<dbReference type="EMBL" id="BMAO01000145">
    <property type="protein sequence ID" value="GFQ64747.1"/>
    <property type="molecule type" value="Genomic_DNA"/>
</dbReference>
<evidence type="ECO:0000313" key="3">
    <source>
        <dbReference type="Proteomes" id="UP000887116"/>
    </source>
</evidence>
<feature type="transmembrane region" description="Helical" evidence="1">
    <location>
        <begin position="300"/>
        <end position="324"/>
    </location>
</feature>
<feature type="transmembrane region" description="Helical" evidence="1">
    <location>
        <begin position="141"/>
        <end position="162"/>
    </location>
</feature>
<feature type="transmembrane region" description="Helical" evidence="1">
    <location>
        <begin position="265"/>
        <end position="288"/>
    </location>
</feature>
<dbReference type="OrthoDB" id="10326033at2759"/>
<name>A0A8X6EYC7_TRICU</name>
<feature type="transmembrane region" description="Helical" evidence="1">
    <location>
        <begin position="60"/>
        <end position="75"/>
    </location>
</feature>
<keyword evidence="3" id="KW-1185">Reference proteome</keyword>
<keyword evidence="1" id="KW-0472">Membrane</keyword>
<evidence type="ECO:0000313" key="2">
    <source>
        <dbReference type="EMBL" id="GFQ64747.1"/>
    </source>
</evidence>
<keyword evidence="1" id="KW-0812">Transmembrane</keyword>
<gene>
    <name evidence="2" type="primary">AVEN_80456_1</name>
    <name evidence="2" type="ORF">TNCT_12581</name>
</gene>
<dbReference type="AlphaFoldDB" id="A0A8X6EYC7"/>
<accession>A0A8X6EYC7</accession>
<keyword evidence="1" id="KW-1133">Transmembrane helix</keyword>
<proteinExistence type="predicted"/>